<feature type="non-terminal residue" evidence="1">
    <location>
        <position position="1"/>
    </location>
</feature>
<proteinExistence type="predicted"/>
<accession>A0A0M0K373</accession>
<dbReference type="Proteomes" id="UP000037460">
    <property type="component" value="Unassembled WGS sequence"/>
</dbReference>
<gene>
    <name evidence="1" type="ORF">Ctob_015206</name>
</gene>
<reference evidence="2" key="1">
    <citation type="journal article" date="2015" name="PLoS Genet.">
        <title>Genome Sequence and Transcriptome Analyses of Chrysochromulina tobin: Metabolic Tools for Enhanced Algal Fitness in the Prominent Order Prymnesiales (Haptophyceae).</title>
        <authorList>
            <person name="Hovde B.T."/>
            <person name="Deodato C.R."/>
            <person name="Hunsperger H.M."/>
            <person name="Ryken S.A."/>
            <person name="Yost W."/>
            <person name="Jha R.K."/>
            <person name="Patterson J."/>
            <person name="Monnat R.J. Jr."/>
            <person name="Barlow S.B."/>
            <person name="Starkenburg S.R."/>
            <person name="Cattolico R.A."/>
        </authorList>
    </citation>
    <scope>NUCLEOTIDE SEQUENCE</scope>
    <source>
        <strain evidence="2">CCMP291</strain>
    </source>
</reference>
<evidence type="ECO:0000313" key="2">
    <source>
        <dbReference type="Proteomes" id="UP000037460"/>
    </source>
</evidence>
<protein>
    <submittedName>
        <fullName evidence="1">Uncharacterized protein</fullName>
    </submittedName>
</protein>
<keyword evidence="2" id="KW-1185">Reference proteome</keyword>
<dbReference type="EMBL" id="JWZX01001619">
    <property type="protein sequence ID" value="KOO33032.1"/>
    <property type="molecule type" value="Genomic_DNA"/>
</dbReference>
<evidence type="ECO:0000313" key="1">
    <source>
        <dbReference type="EMBL" id="KOO33032.1"/>
    </source>
</evidence>
<name>A0A0M0K373_9EUKA</name>
<sequence>AAPRHSGRAHCRRAARRARQARLKLVEHESRPWRCQWMKESRWLQVSADSVAWAAHGMPESPHDISRPGR</sequence>
<comment type="caution">
    <text evidence="1">The sequence shown here is derived from an EMBL/GenBank/DDBJ whole genome shotgun (WGS) entry which is preliminary data.</text>
</comment>
<organism evidence="1 2">
    <name type="scientific">Chrysochromulina tobinii</name>
    <dbReference type="NCBI Taxonomy" id="1460289"/>
    <lineage>
        <taxon>Eukaryota</taxon>
        <taxon>Haptista</taxon>
        <taxon>Haptophyta</taxon>
        <taxon>Prymnesiophyceae</taxon>
        <taxon>Prymnesiales</taxon>
        <taxon>Chrysochromulinaceae</taxon>
        <taxon>Chrysochromulina</taxon>
    </lineage>
</organism>
<dbReference type="AlphaFoldDB" id="A0A0M0K373"/>